<protein>
    <submittedName>
        <fullName evidence="2">Uncharacterized protein</fullName>
    </submittedName>
</protein>
<keyword evidence="1" id="KW-0812">Transmembrane</keyword>
<proteinExistence type="predicted"/>
<dbReference type="EMBL" id="QNRJ01000005">
    <property type="protein sequence ID" value="RBP04754.1"/>
    <property type="molecule type" value="Genomic_DNA"/>
</dbReference>
<name>A0A366ER24_9BACI</name>
<keyword evidence="1" id="KW-0472">Membrane</keyword>
<organism evidence="2 3">
    <name type="scientific">Rossellomorea aquimaris</name>
    <dbReference type="NCBI Taxonomy" id="189382"/>
    <lineage>
        <taxon>Bacteria</taxon>
        <taxon>Bacillati</taxon>
        <taxon>Bacillota</taxon>
        <taxon>Bacilli</taxon>
        <taxon>Bacillales</taxon>
        <taxon>Bacillaceae</taxon>
        <taxon>Rossellomorea</taxon>
    </lineage>
</organism>
<dbReference type="Proteomes" id="UP000252118">
    <property type="component" value="Unassembled WGS sequence"/>
</dbReference>
<reference evidence="2 3" key="1">
    <citation type="submission" date="2018-06" db="EMBL/GenBank/DDBJ databases">
        <title>Freshwater and sediment microbial communities from various areas in North America, analyzing microbe dynamics in response to fracking.</title>
        <authorList>
            <person name="Lamendella R."/>
        </authorList>
    </citation>
    <scope>NUCLEOTIDE SEQUENCE [LARGE SCALE GENOMIC DNA]</scope>
    <source>
        <strain evidence="2 3">97B</strain>
    </source>
</reference>
<keyword evidence="1" id="KW-1133">Transmembrane helix</keyword>
<comment type="caution">
    <text evidence="2">The sequence shown here is derived from an EMBL/GenBank/DDBJ whole genome shotgun (WGS) entry which is preliminary data.</text>
</comment>
<evidence type="ECO:0000313" key="2">
    <source>
        <dbReference type="EMBL" id="RBP04754.1"/>
    </source>
</evidence>
<gene>
    <name evidence="2" type="ORF">DET59_10541</name>
</gene>
<dbReference type="AlphaFoldDB" id="A0A366ER24"/>
<sequence>MAFLTPEEAMRKKKTQKVVTYVSFIIITILLIAGTTYLTYQA</sequence>
<accession>A0A366ER24</accession>
<evidence type="ECO:0000313" key="3">
    <source>
        <dbReference type="Proteomes" id="UP000252118"/>
    </source>
</evidence>
<evidence type="ECO:0000256" key="1">
    <source>
        <dbReference type="SAM" id="Phobius"/>
    </source>
</evidence>
<feature type="transmembrane region" description="Helical" evidence="1">
    <location>
        <begin position="18"/>
        <end position="40"/>
    </location>
</feature>
<dbReference type="RefSeq" id="WP_258549614.1">
    <property type="nucleotide sequence ID" value="NZ_QNRJ01000005.1"/>
</dbReference>